<dbReference type="Gene3D" id="2.40.50.140">
    <property type="entry name" value="Nucleic acid-binding proteins"/>
    <property type="match status" value="1"/>
</dbReference>
<dbReference type="InterPro" id="IPR003871">
    <property type="entry name" value="RFA1B/D_OB_1st"/>
</dbReference>
<sequence>MAAIMGPVAINGSVDRVADISPTKLEWNLVVVVARLYKMPNQFGGKDSYTIEMILQDEAGDRVHYSIPKGDVGVFSTLIKEHGFYAMRNFIVKPVGRSLKTTPNKFKLSFYLRTSVSVLRDEPFPLNPF</sequence>
<dbReference type="CDD" id="cd04480">
    <property type="entry name" value="RPA1_DBD_A_like"/>
    <property type="match status" value="1"/>
</dbReference>
<keyword evidence="3" id="KW-1185">Reference proteome</keyword>
<gene>
    <name evidence="2" type="ORF">PIB30_044847</name>
</gene>
<feature type="domain" description="Replication protein A 70 kDa DNA-binding subunit B/D first OB fold" evidence="1">
    <location>
        <begin position="15"/>
        <end position="117"/>
    </location>
</feature>
<accession>A0ABU6YEN4</accession>
<name>A0ABU6YEN4_9FABA</name>
<evidence type="ECO:0000313" key="3">
    <source>
        <dbReference type="Proteomes" id="UP001341840"/>
    </source>
</evidence>
<dbReference type="EMBL" id="JASCZI010241925">
    <property type="protein sequence ID" value="MED6208419.1"/>
    <property type="molecule type" value="Genomic_DNA"/>
</dbReference>
<proteinExistence type="predicted"/>
<dbReference type="PANTHER" id="PTHR47165:SF4">
    <property type="entry name" value="OS03G0429900 PROTEIN"/>
    <property type="match status" value="1"/>
</dbReference>
<dbReference type="SUPFAM" id="SSF50249">
    <property type="entry name" value="Nucleic acid-binding proteins"/>
    <property type="match status" value="1"/>
</dbReference>
<evidence type="ECO:0000259" key="1">
    <source>
        <dbReference type="Pfam" id="PF02721"/>
    </source>
</evidence>
<organism evidence="2 3">
    <name type="scientific">Stylosanthes scabra</name>
    <dbReference type="NCBI Taxonomy" id="79078"/>
    <lineage>
        <taxon>Eukaryota</taxon>
        <taxon>Viridiplantae</taxon>
        <taxon>Streptophyta</taxon>
        <taxon>Embryophyta</taxon>
        <taxon>Tracheophyta</taxon>
        <taxon>Spermatophyta</taxon>
        <taxon>Magnoliopsida</taxon>
        <taxon>eudicotyledons</taxon>
        <taxon>Gunneridae</taxon>
        <taxon>Pentapetalae</taxon>
        <taxon>rosids</taxon>
        <taxon>fabids</taxon>
        <taxon>Fabales</taxon>
        <taxon>Fabaceae</taxon>
        <taxon>Papilionoideae</taxon>
        <taxon>50 kb inversion clade</taxon>
        <taxon>dalbergioids sensu lato</taxon>
        <taxon>Dalbergieae</taxon>
        <taxon>Pterocarpus clade</taxon>
        <taxon>Stylosanthes</taxon>
    </lineage>
</organism>
<comment type="caution">
    <text evidence="2">The sequence shown here is derived from an EMBL/GenBank/DDBJ whole genome shotgun (WGS) entry which is preliminary data.</text>
</comment>
<evidence type="ECO:0000313" key="2">
    <source>
        <dbReference type="EMBL" id="MED6208419.1"/>
    </source>
</evidence>
<reference evidence="2 3" key="1">
    <citation type="journal article" date="2023" name="Plants (Basel)">
        <title>Bridging the Gap: Combining Genomics and Transcriptomics Approaches to Understand Stylosanthes scabra, an Orphan Legume from the Brazilian Caatinga.</title>
        <authorList>
            <person name="Ferreira-Neto J.R.C."/>
            <person name="da Silva M.D."/>
            <person name="Binneck E."/>
            <person name="de Melo N.F."/>
            <person name="da Silva R.H."/>
            <person name="de Melo A.L.T.M."/>
            <person name="Pandolfi V."/>
            <person name="Bustamante F.O."/>
            <person name="Brasileiro-Vidal A.C."/>
            <person name="Benko-Iseppon A.M."/>
        </authorList>
    </citation>
    <scope>NUCLEOTIDE SEQUENCE [LARGE SCALE GENOMIC DNA]</scope>
    <source>
        <tissue evidence="2">Leaves</tissue>
    </source>
</reference>
<dbReference type="InterPro" id="IPR012340">
    <property type="entry name" value="NA-bd_OB-fold"/>
</dbReference>
<dbReference type="Proteomes" id="UP001341840">
    <property type="component" value="Unassembled WGS sequence"/>
</dbReference>
<dbReference type="Pfam" id="PF02721">
    <property type="entry name" value="DUF223"/>
    <property type="match status" value="1"/>
</dbReference>
<protein>
    <recommendedName>
        <fullName evidence="1">Replication protein A 70 kDa DNA-binding subunit B/D first OB fold domain-containing protein</fullName>
    </recommendedName>
</protein>
<dbReference type="PANTHER" id="PTHR47165">
    <property type="entry name" value="OS03G0429900 PROTEIN"/>
    <property type="match status" value="1"/>
</dbReference>